<feature type="transmembrane region" description="Helical" evidence="1">
    <location>
        <begin position="69"/>
        <end position="92"/>
    </location>
</feature>
<sequence length="401" mass="45677">MKGKVLLVVPVFPQPSETFIVNHFSGLLEKGWNVHLLCGRINRSAISHYQEVYPKFHGRIHTLLPVHPAVLAFFLFPFILLFSLCFSPGLMVRYFRFSPAKSIWEKVKQFYLDFPVLWLNPDILHFEFGYQVVGKSFLKSVLNCRLVVSFRGHDLDFWNLDAPDAYRVDCSRVDAIHVLSEALRQKALQRGCPENSVFWRIPPAVNPADFKPNGTRKNAEFFNILSVGRLHWVKGYEYALSAIAILKQQQIPVRYCIIGDGEFRPALEFAVHQLGLQDCVTFLGKQSQDVIRRELEKADVFLHPAVEEGFGNAVLEAQAMEVPVVCSDAVGLPENVQDGVTGFVVPRRNPQLLAEKLIFLLQNPQARIEIGRAGRQRVLECFSLEQQKEAFDRMYSSLFTG</sequence>
<dbReference type="Pfam" id="PF00534">
    <property type="entry name" value="Glycos_transf_1"/>
    <property type="match status" value="1"/>
</dbReference>
<evidence type="ECO:0000313" key="3">
    <source>
        <dbReference type="EMBL" id="BAJ64641.1"/>
    </source>
</evidence>
<dbReference type="PANTHER" id="PTHR12526">
    <property type="entry name" value="GLYCOSYLTRANSFERASE"/>
    <property type="match status" value="1"/>
</dbReference>
<dbReference type="EMBL" id="AP012029">
    <property type="protein sequence ID" value="BAJ64641.1"/>
    <property type="molecule type" value="Genomic_DNA"/>
</dbReference>
<organism evidence="3 4">
    <name type="scientific">Anaerolinea thermophila (strain DSM 14523 / JCM 11388 / NBRC 100420 / UNI-1)</name>
    <dbReference type="NCBI Taxonomy" id="926569"/>
    <lineage>
        <taxon>Bacteria</taxon>
        <taxon>Bacillati</taxon>
        <taxon>Chloroflexota</taxon>
        <taxon>Anaerolineae</taxon>
        <taxon>Anaerolineales</taxon>
        <taxon>Anaerolineaceae</taxon>
        <taxon>Anaerolinea</taxon>
    </lineage>
</organism>
<dbReference type="InParanoid" id="E8N092"/>
<evidence type="ECO:0000256" key="1">
    <source>
        <dbReference type="SAM" id="Phobius"/>
    </source>
</evidence>
<dbReference type="EC" id="2.4.-.-" evidence="3"/>
<keyword evidence="3" id="KW-0328">Glycosyltransferase</keyword>
<accession>E8N092</accession>
<keyword evidence="1" id="KW-1133">Transmembrane helix</keyword>
<dbReference type="RefSeq" id="WP_013560995.1">
    <property type="nucleotide sequence ID" value="NC_014960.1"/>
</dbReference>
<reference evidence="3 4" key="1">
    <citation type="submission" date="2010-12" db="EMBL/GenBank/DDBJ databases">
        <title>Whole genome sequence of Anaerolinea thermophila UNI-1.</title>
        <authorList>
            <person name="Narita-Yamada S."/>
            <person name="Kishi E."/>
            <person name="Watanabe Y."/>
            <person name="Takasaki K."/>
            <person name="Ankai A."/>
            <person name="Oguchi A."/>
            <person name="Fukui S."/>
            <person name="Takahashi M."/>
            <person name="Yashiro I."/>
            <person name="Hosoyama A."/>
            <person name="Sekiguchi Y."/>
            <person name="Hanada S."/>
            <person name="Fujita N."/>
        </authorList>
    </citation>
    <scope>NUCLEOTIDE SEQUENCE [LARGE SCALE GENOMIC DNA]</scope>
    <source>
        <strain evidence="4">DSM 14523 / JCM 11388 / NBRC 100420 / UNI-1</strain>
    </source>
</reference>
<dbReference type="HOGENOM" id="CLU_009583_14_3_0"/>
<dbReference type="InterPro" id="IPR001296">
    <property type="entry name" value="Glyco_trans_1"/>
</dbReference>
<dbReference type="AlphaFoldDB" id="E8N092"/>
<evidence type="ECO:0000313" key="4">
    <source>
        <dbReference type="Proteomes" id="UP000008922"/>
    </source>
</evidence>
<keyword evidence="3" id="KW-0808">Transferase</keyword>
<dbReference type="GO" id="GO:0016757">
    <property type="term" value="F:glycosyltransferase activity"/>
    <property type="evidence" value="ECO:0007669"/>
    <property type="project" value="UniProtKB-KW"/>
</dbReference>
<dbReference type="SUPFAM" id="SSF53756">
    <property type="entry name" value="UDP-Glycosyltransferase/glycogen phosphorylase"/>
    <property type="match status" value="1"/>
</dbReference>
<evidence type="ECO:0000259" key="2">
    <source>
        <dbReference type="Pfam" id="PF00534"/>
    </source>
</evidence>
<dbReference type="KEGG" id="atm:ANT_26150"/>
<keyword evidence="1" id="KW-0812">Transmembrane</keyword>
<dbReference type="OrthoDB" id="9806653at2"/>
<dbReference type="CDD" id="cd03801">
    <property type="entry name" value="GT4_PimA-like"/>
    <property type="match status" value="1"/>
</dbReference>
<protein>
    <submittedName>
        <fullName evidence="3">Glycosyltransferase</fullName>
        <ecNumber evidence="3">2.4.-.-</ecNumber>
    </submittedName>
</protein>
<dbReference type="STRING" id="926569.ANT_26150"/>
<dbReference type="Gene3D" id="3.40.50.2000">
    <property type="entry name" value="Glycogen Phosphorylase B"/>
    <property type="match status" value="2"/>
</dbReference>
<dbReference type="eggNOG" id="COG0438">
    <property type="taxonomic scope" value="Bacteria"/>
</dbReference>
<proteinExistence type="predicted"/>
<dbReference type="Proteomes" id="UP000008922">
    <property type="component" value="Chromosome"/>
</dbReference>
<keyword evidence="4" id="KW-1185">Reference proteome</keyword>
<name>E8N092_ANATU</name>
<keyword evidence="1" id="KW-0472">Membrane</keyword>
<feature type="domain" description="Glycosyl transferase family 1" evidence="2">
    <location>
        <begin position="213"/>
        <end position="377"/>
    </location>
</feature>
<gene>
    <name evidence="3" type="ordered locus">ANT_26150</name>
</gene>